<reference evidence="3" key="1">
    <citation type="submission" date="2013-11" db="EMBL/GenBank/DDBJ databases">
        <title>Draft genome sequence of the broad-host-range Rhizobium sp. LPU83 strain, a member of the low-genetic diversity Oregon-like Rhizobium sp. group.</title>
        <authorList>
            <person name="Wibberg D."/>
            <person name="Puehler A."/>
            <person name="Schlueter A."/>
        </authorList>
    </citation>
    <scope>NUCLEOTIDE SEQUENCE [LARGE SCALE GENOMIC DNA]</scope>
    <source>
        <strain evidence="3">LPU83</strain>
    </source>
</reference>
<dbReference type="PROSITE" id="PS50125">
    <property type="entry name" value="GUANYLATE_CYCLASE_2"/>
    <property type="match status" value="1"/>
</dbReference>
<evidence type="ECO:0000313" key="4">
    <source>
        <dbReference type="Proteomes" id="UP000019443"/>
    </source>
</evidence>
<dbReference type="PATRIC" id="fig|348824.6.peg.3373"/>
<sequence>MTGNKDPTRQSRSAQKKKMDARFQETAVDDRHVIEITAWLMQSGLKGVAEADLLAGFCEQCRINGLPIERSVAVMDTLHPIYERRAFRWDSREAIERVSEYGFAGPGAIADNWLRSAFHHLETTGFGELRRNLNNSDPADFYLLDDLKAAGFTDFIAMAHRFGDGGTIGEIDCFFSHFATRSNEGFTDSDIAVLRDLLPCLALAVKCVTISGVAGTIAKVYLGQDAANQVLHGKITRGKSERISAALWFSDLANFTHISDTVDPEEIIPMLNDYADAVISSVQEAGGEVLKLMGDGTLAIFKGRRSSEACCAALNARSLLDKRLLDLNAQRRIEGRPVTDVYLGLHLGEVFYGNIGSEDRLDFTVIGPAVNEVSRIVSLCRSLQRRLLMSASFVAIIPPPQMDSLHSIGLHALRGVNRAQELFTLMPV</sequence>
<feature type="region of interest" description="Disordered" evidence="1">
    <location>
        <begin position="1"/>
        <end position="21"/>
    </location>
</feature>
<dbReference type="EC" id="4.6.1.1" evidence="3"/>
<dbReference type="eggNOG" id="COG2114">
    <property type="taxonomic scope" value="Bacteria"/>
</dbReference>
<evidence type="ECO:0000256" key="1">
    <source>
        <dbReference type="SAM" id="MobiDB-lite"/>
    </source>
</evidence>
<evidence type="ECO:0000259" key="2">
    <source>
        <dbReference type="PROSITE" id="PS50125"/>
    </source>
</evidence>
<dbReference type="HOGENOM" id="CLU_039833_0_0_5"/>
<dbReference type="InterPro" id="IPR050697">
    <property type="entry name" value="Adenylyl/Guanylyl_Cyclase_3/4"/>
</dbReference>
<name>W6RBX0_9HYPH</name>
<dbReference type="PANTHER" id="PTHR43081:SF11">
    <property type="entry name" value="BLR2264 PROTEIN"/>
    <property type="match status" value="1"/>
</dbReference>
<dbReference type="InterPro" id="IPR001054">
    <property type="entry name" value="A/G_cyclase"/>
</dbReference>
<dbReference type="PANTHER" id="PTHR43081">
    <property type="entry name" value="ADENYLATE CYCLASE, TERMINAL-DIFFERENTIATION SPECIFIC-RELATED"/>
    <property type="match status" value="1"/>
</dbReference>
<feature type="compositionally biased region" description="Polar residues" evidence="1">
    <location>
        <begin position="1"/>
        <end position="13"/>
    </location>
</feature>
<dbReference type="Proteomes" id="UP000019443">
    <property type="component" value="Chromosome"/>
</dbReference>
<evidence type="ECO:0000313" key="3">
    <source>
        <dbReference type="EMBL" id="CDM58777.1"/>
    </source>
</evidence>
<feature type="domain" description="Guanylate cyclase" evidence="2">
    <location>
        <begin position="246"/>
        <end position="377"/>
    </location>
</feature>
<dbReference type="EMBL" id="HG916852">
    <property type="protein sequence ID" value="CDM58777.1"/>
    <property type="molecule type" value="Genomic_DNA"/>
</dbReference>
<accession>W6RBX0</accession>
<dbReference type="Gene3D" id="3.30.70.1230">
    <property type="entry name" value="Nucleotide cyclase"/>
    <property type="match status" value="1"/>
</dbReference>
<dbReference type="GO" id="GO:0006171">
    <property type="term" value="P:cAMP biosynthetic process"/>
    <property type="evidence" value="ECO:0007669"/>
    <property type="project" value="TreeGrafter"/>
</dbReference>
<dbReference type="GO" id="GO:0035556">
    <property type="term" value="P:intracellular signal transduction"/>
    <property type="evidence" value="ECO:0007669"/>
    <property type="project" value="InterPro"/>
</dbReference>
<dbReference type="SMART" id="SM00044">
    <property type="entry name" value="CYCc"/>
    <property type="match status" value="1"/>
</dbReference>
<proteinExistence type="predicted"/>
<dbReference type="KEGG" id="rhl:LPU83_3127"/>
<organism evidence="3 4">
    <name type="scientific">Rhizobium favelukesii</name>
    <dbReference type="NCBI Taxonomy" id="348824"/>
    <lineage>
        <taxon>Bacteria</taxon>
        <taxon>Pseudomonadati</taxon>
        <taxon>Pseudomonadota</taxon>
        <taxon>Alphaproteobacteria</taxon>
        <taxon>Hyphomicrobiales</taxon>
        <taxon>Rhizobiaceae</taxon>
        <taxon>Rhizobium/Agrobacterium group</taxon>
        <taxon>Rhizobium</taxon>
    </lineage>
</organism>
<dbReference type="CDD" id="cd07302">
    <property type="entry name" value="CHD"/>
    <property type="match status" value="1"/>
</dbReference>
<dbReference type="InterPro" id="IPR029787">
    <property type="entry name" value="Nucleotide_cyclase"/>
</dbReference>
<keyword evidence="3" id="KW-0456">Lyase</keyword>
<dbReference type="Pfam" id="PF00211">
    <property type="entry name" value="Guanylate_cyc"/>
    <property type="match status" value="1"/>
</dbReference>
<gene>
    <name evidence="3" type="primary">cyaB3</name>
    <name evidence="3" type="ORF">LPU83_3127</name>
</gene>
<protein>
    <submittedName>
        <fullName evidence="3">Adenylate cyclase protein</fullName>
        <ecNumber evidence="3">4.6.1.1</ecNumber>
    </submittedName>
</protein>
<dbReference type="AlphaFoldDB" id="W6RBX0"/>
<dbReference type="GO" id="GO:0004016">
    <property type="term" value="F:adenylate cyclase activity"/>
    <property type="evidence" value="ECO:0007669"/>
    <property type="project" value="UniProtKB-EC"/>
</dbReference>
<dbReference type="SUPFAM" id="SSF55073">
    <property type="entry name" value="Nucleotide cyclase"/>
    <property type="match status" value="1"/>
</dbReference>
<keyword evidence="4" id="KW-1185">Reference proteome</keyword>